<evidence type="ECO:0000256" key="1">
    <source>
        <dbReference type="ARBA" id="ARBA00022679"/>
    </source>
</evidence>
<evidence type="ECO:0000313" key="5">
    <source>
        <dbReference type="Proteomes" id="UP000032049"/>
    </source>
</evidence>
<dbReference type="InterPro" id="IPR016181">
    <property type="entry name" value="Acyl_CoA_acyltransferase"/>
</dbReference>
<accession>A0A0D0F7A3</accession>
<dbReference type="Pfam" id="PF00583">
    <property type="entry name" value="Acetyltransf_1"/>
    <property type="match status" value="1"/>
</dbReference>
<dbReference type="CDD" id="cd04301">
    <property type="entry name" value="NAT_SF"/>
    <property type="match status" value="1"/>
</dbReference>
<reference evidence="4 5" key="1">
    <citation type="submission" date="2015-01" db="EMBL/GenBank/DDBJ databases">
        <title>Draft genome sequence of Pedobacter sp. NL19 isolated from sludge of an effluent treatment pond in an abandoned uranium mine.</title>
        <authorList>
            <person name="Santos T."/>
            <person name="Caetano T."/>
            <person name="Covas C."/>
            <person name="Cruz A."/>
            <person name="Mendo S."/>
        </authorList>
    </citation>
    <scope>NUCLEOTIDE SEQUENCE [LARGE SCALE GENOMIC DNA]</scope>
    <source>
        <strain evidence="4 5">NL19</strain>
    </source>
</reference>
<proteinExistence type="predicted"/>
<evidence type="ECO:0000259" key="3">
    <source>
        <dbReference type="PROSITE" id="PS51186"/>
    </source>
</evidence>
<dbReference type="InterPro" id="IPR050680">
    <property type="entry name" value="YpeA/RimI_acetyltransf"/>
</dbReference>
<organism evidence="4 5">
    <name type="scientific">Pedobacter lusitanus</name>
    <dbReference type="NCBI Taxonomy" id="1503925"/>
    <lineage>
        <taxon>Bacteria</taxon>
        <taxon>Pseudomonadati</taxon>
        <taxon>Bacteroidota</taxon>
        <taxon>Sphingobacteriia</taxon>
        <taxon>Sphingobacteriales</taxon>
        <taxon>Sphingobacteriaceae</taxon>
        <taxon>Pedobacter</taxon>
    </lineage>
</organism>
<keyword evidence="2" id="KW-0012">Acyltransferase</keyword>
<name>A0A0D0F7A3_9SPHI</name>
<dbReference type="RefSeq" id="WP_041880819.1">
    <property type="nucleotide sequence ID" value="NZ_CP157278.1"/>
</dbReference>
<dbReference type="InterPro" id="IPR000182">
    <property type="entry name" value="GNAT_dom"/>
</dbReference>
<protein>
    <submittedName>
        <fullName evidence="4">GNAT family acetyltransferase</fullName>
    </submittedName>
</protein>
<dbReference type="AlphaFoldDB" id="A0A0D0F7A3"/>
<sequence>MLTGLTFRLATPEDLPEIISMLADDKLGAAREKKGLSVKYLQAFEKIQQDPNQELTIAELNGDKVATFQLTFIQYLTYEGGLRAQVEAVRTHSAYRGQGIGTRVFEYAINRAIEKGCHLIQLTSDKKRPDAIRFYEKLGFRCTHEGMKLKLS</sequence>
<keyword evidence="1 4" id="KW-0808">Transferase</keyword>
<dbReference type="Proteomes" id="UP000032049">
    <property type="component" value="Unassembled WGS sequence"/>
</dbReference>
<dbReference type="PANTHER" id="PTHR43420">
    <property type="entry name" value="ACETYLTRANSFERASE"/>
    <property type="match status" value="1"/>
</dbReference>
<dbReference type="GO" id="GO:0016747">
    <property type="term" value="F:acyltransferase activity, transferring groups other than amino-acyl groups"/>
    <property type="evidence" value="ECO:0007669"/>
    <property type="project" value="InterPro"/>
</dbReference>
<feature type="domain" description="N-acetyltransferase" evidence="3">
    <location>
        <begin position="5"/>
        <end position="152"/>
    </location>
</feature>
<gene>
    <name evidence="4" type="ORF">TH53_08800</name>
</gene>
<dbReference type="EMBL" id="JXRA01000033">
    <property type="protein sequence ID" value="KIO77528.1"/>
    <property type="molecule type" value="Genomic_DNA"/>
</dbReference>
<dbReference type="OrthoDB" id="9792929at2"/>
<comment type="caution">
    <text evidence="4">The sequence shown here is derived from an EMBL/GenBank/DDBJ whole genome shotgun (WGS) entry which is preliminary data.</text>
</comment>
<dbReference type="PANTHER" id="PTHR43420:SF12">
    <property type="entry name" value="N-ACETYLTRANSFERASE DOMAIN-CONTAINING PROTEIN"/>
    <property type="match status" value="1"/>
</dbReference>
<evidence type="ECO:0000313" key="4">
    <source>
        <dbReference type="EMBL" id="KIO77528.1"/>
    </source>
</evidence>
<keyword evidence="5" id="KW-1185">Reference proteome</keyword>
<dbReference type="STRING" id="1503925.TH53_08800"/>
<dbReference type="SUPFAM" id="SSF55729">
    <property type="entry name" value="Acyl-CoA N-acyltransferases (Nat)"/>
    <property type="match status" value="1"/>
</dbReference>
<evidence type="ECO:0000256" key="2">
    <source>
        <dbReference type="ARBA" id="ARBA00023315"/>
    </source>
</evidence>
<dbReference type="Gene3D" id="3.40.630.30">
    <property type="match status" value="1"/>
</dbReference>
<dbReference type="PROSITE" id="PS51186">
    <property type="entry name" value="GNAT"/>
    <property type="match status" value="1"/>
</dbReference>